<organism evidence="2 3">
    <name type="scientific">Aerococcus mictus</name>
    <dbReference type="NCBI Taxonomy" id="2976810"/>
    <lineage>
        <taxon>Bacteria</taxon>
        <taxon>Bacillati</taxon>
        <taxon>Bacillota</taxon>
        <taxon>Bacilli</taxon>
        <taxon>Lactobacillales</taxon>
        <taxon>Aerococcaceae</taxon>
        <taxon>Aerococcus</taxon>
    </lineage>
</organism>
<evidence type="ECO:0000313" key="2">
    <source>
        <dbReference type="EMBL" id="MCY3087982.1"/>
    </source>
</evidence>
<gene>
    <name evidence="2" type="ORF">ODY61_07670</name>
</gene>
<dbReference type="Pfam" id="PF02737">
    <property type="entry name" value="3HCDH_N"/>
    <property type="match status" value="1"/>
</dbReference>
<dbReference type="AlphaFoldDB" id="A0A9Q4DE46"/>
<evidence type="ECO:0000259" key="1">
    <source>
        <dbReference type="Pfam" id="PF02737"/>
    </source>
</evidence>
<proteinExistence type="predicted"/>
<reference evidence="2" key="1">
    <citation type="submission" date="2022-09" db="EMBL/GenBank/DDBJ databases">
        <title>Aerococcus urinae taxonomy study.</title>
        <authorList>
            <person name="Christensen J."/>
            <person name="Senneby E."/>
        </authorList>
    </citation>
    <scope>NUCLEOTIDE SEQUENCE</scope>
    <source>
        <strain evidence="2">LUND-41-B12</strain>
    </source>
</reference>
<comment type="caution">
    <text evidence="2">The sequence shown here is derived from an EMBL/GenBank/DDBJ whole genome shotgun (WGS) entry which is preliminary data.</text>
</comment>
<dbReference type="InterPro" id="IPR036291">
    <property type="entry name" value="NAD(P)-bd_dom_sf"/>
</dbReference>
<sequence>MSEIKTIGVIGAGSMGAGIANVFASNGYQGS</sequence>
<dbReference type="RefSeq" id="WP_258454764.1">
    <property type="nucleotide sequence ID" value="NZ_CAJHLJ010000007.1"/>
</dbReference>
<name>A0A9Q4DE46_9LACT</name>
<protein>
    <submittedName>
        <fullName evidence="2">3-hydroxyacyl-CoA dehydrogenase NAD-binding domain-containing protein</fullName>
    </submittedName>
</protein>
<dbReference type="GO" id="GO:0070403">
    <property type="term" value="F:NAD+ binding"/>
    <property type="evidence" value="ECO:0007669"/>
    <property type="project" value="InterPro"/>
</dbReference>
<accession>A0A9Q4DE46</accession>
<dbReference type="Proteomes" id="UP001069047">
    <property type="component" value="Unassembled WGS sequence"/>
</dbReference>
<dbReference type="GeneID" id="86859304"/>
<evidence type="ECO:0000313" key="3">
    <source>
        <dbReference type="Proteomes" id="UP001069047"/>
    </source>
</evidence>
<dbReference type="InterPro" id="IPR006176">
    <property type="entry name" value="3-OHacyl-CoA_DH_NAD-bd"/>
</dbReference>
<dbReference type="SUPFAM" id="SSF51735">
    <property type="entry name" value="NAD(P)-binding Rossmann-fold domains"/>
    <property type="match status" value="1"/>
</dbReference>
<feature type="domain" description="3-hydroxyacyl-CoA dehydrogenase NAD binding" evidence="1">
    <location>
        <begin position="6"/>
        <end position="29"/>
    </location>
</feature>
<dbReference type="GO" id="GO:0006631">
    <property type="term" value="P:fatty acid metabolic process"/>
    <property type="evidence" value="ECO:0007669"/>
    <property type="project" value="InterPro"/>
</dbReference>
<dbReference type="Gene3D" id="3.40.50.720">
    <property type="entry name" value="NAD(P)-binding Rossmann-like Domain"/>
    <property type="match status" value="1"/>
</dbReference>
<dbReference type="EMBL" id="JAOTMY010000004">
    <property type="protein sequence ID" value="MCY3087982.1"/>
    <property type="molecule type" value="Genomic_DNA"/>
</dbReference>